<keyword evidence="1" id="KW-0472">Membrane</keyword>
<dbReference type="PANTHER" id="PTHR37706:SF2">
    <property type="entry name" value="TRANSMEMBRANE PROTEIN"/>
    <property type="match status" value="1"/>
</dbReference>
<gene>
    <name evidence="2" type="ORF">HPP92_000604</name>
</gene>
<dbReference type="AlphaFoldDB" id="A0A835SAG9"/>
<accession>A0A835SAG9</accession>
<dbReference type="PANTHER" id="PTHR37706">
    <property type="entry name" value="TRANSMEMBRANE PROTEIN"/>
    <property type="match status" value="1"/>
</dbReference>
<evidence type="ECO:0000313" key="3">
    <source>
        <dbReference type="Proteomes" id="UP000639772"/>
    </source>
</evidence>
<sequence>MNCKLCILLKYPFCYHNRSLVSFLLTSALTNCTSCHRLLLTLRADNVAELNFRIHTMAASVVSCIALRCYRYSVPTLYPRFMSTQTWTLLCPIWHHNLPRISQNHFLLAANAGPRPSPPNSSSGKSPNFLNGVQAMLSRTEDRIRIFFAVLFWLSLFFWGSAWNGRDGDEKKGRRIKK</sequence>
<keyword evidence="1" id="KW-1133">Transmembrane helix</keyword>
<feature type="transmembrane region" description="Helical" evidence="1">
    <location>
        <begin position="144"/>
        <end position="162"/>
    </location>
</feature>
<evidence type="ECO:0000256" key="1">
    <source>
        <dbReference type="SAM" id="Phobius"/>
    </source>
</evidence>
<proteinExistence type="predicted"/>
<protein>
    <submittedName>
        <fullName evidence="2">Uncharacterized protein</fullName>
    </submittedName>
</protein>
<comment type="caution">
    <text evidence="2">The sequence shown here is derived from an EMBL/GenBank/DDBJ whole genome shotgun (WGS) entry which is preliminary data.</text>
</comment>
<organism evidence="2 3">
    <name type="scientific">Vanilla planifolia</name>
    <name type="common">Vanilla</name>
    <dbReference type="NCBI Taxonomy" id="51239"/>
    <lineage>
        <taxon>Eukaryota</taxon>
        <taxon>Viridiplantae</taxon>
        <taxon>Streptophyta</taxon>
        <taxon>Embryophyta</taxon>
        <taxon>Tracheophyta</taxon>
        <taxon>Spermatophyta</taxon>
        <taxon>Magnoliopsida</taxon>
        <taxon>Liliopsida</taxon>
        <taxon>Asparagales</taxon>
        <taxon>Orchidaceae</taxon>
        <taxon>Vanilloideae</taxon>
        <taxon>Vanilleae</taxon>
        <taxon>Vanilla</taxon>
    </lineage>
</organism>
<name>A0A835SAG9_VANPL</name>
<dbReference type="Proteomes" id="UP000639772">
    <property type="component" value="Chromosome 1"/>
</dbReference>
<evidence type="ECO:0000313" key="2">
    <source>
        <dbReference type="EMBL" id="KAG0500532.1"/>
    </source>
</evidence>
<dbReference type="EMBL" id="JADCNM010000001">
    <property type="protein sequence ID" value="KAG0500532.1"/>
    <property type="molecule type" value="Genomic_DNA"/>
</dbReference>
<reference evidence="2 3" key="1">
    <citation type="journal article" date="2020" name="Nat. Food">
        <title>A phased Vanilla planifolia genome enables genetic improvement of flavour and production.</title>
        <authorList>
            <person name="Hasing T."/>
            <person name="Tang H."/>
            <person name="Brym M."/>
            <person name="Khazi F."/>
            <person name="Huang T."/>
            <person name="Chambers A.H."/>
        </authorList>
    </citation>
    <scope>NUCLEOTIDE SEQUENCE [LARGE SCALE GENOMIC DNA]</scope>
    <source>
        <tissue evidence="2">Leaf</tissue>
    </source>
</reference>
<keyword evidence="1" id="KW-0812">Transmembrane</keyword>
<dbReference type="OrthoDB" id="786429at2759"/>